<gene>
    <name evidence="5" type="ORF">SAMN05421666_0260</name>
</gene>
<name>A0A1N7EI48_9RHOB</name>
<dbReference type="RefSeq" id="WP_076530288.1">
    <property type="nucleotide sequence ID" value="NZ_FOAC01000001.1"/>
</dbReference>
<dbReference type="EMBL" id="FTNV01000001">
    <property type="protein sequence ID" value="SIR87668.1"/>
    <property type="molecule type" value="Genomic_DNA"/>
</dbReference>
<dbReference type="Gene3D" id="3.90.550.10">
    <property type="entry name" value="Spore Coat Polysaccharide Biosynthesis Protein SpsA, Chain A"/>
    <property type="match status" value="1"/>
</dbReference>
<sequence length="230" mass="24215">MRNAPDALMLFAAGFGTRMGALTRDRPKPLIEVGGRALLDHALDVASGAGIGRIAVNTHYKAEQIQAHLAGRDIALAHEPDEILDTGGGLRAALPLLGDGPVYTMNTDAVWRGPNPLSLLAGAWDDSRMDALLLCLPPDQAIGHTGQGDFLLDAEGRVSRGPGLVYSGAQIIRTESLADIPDRAFSLNVVWNRMMAEGRAFGTVYPGTWCDVGHPGGIALAEAMLDAGDV</sequence>
<proteinExistence type="predicted"/>
<evidence type="ECO:0000259" key="4">
    <source>
        <dbReference type="Pfam" id="PF12804"/>
    </source>
</evidence>
<organism evidence="5 6">
    <name type="scientific">Roseovarius nanhaiticus</name>
    <dbReference type="NCBI Taxonomy" id="573024"/>
    <lineage>
        <taxon>Bacteria</taxon>
        <taxon>Pseudomonadati</taxon>
        <taxon>Pseudomonadota</taxon>
        <taxon>Alphaproteobacteria</taxon>
        <taxon>Rhodobacterales</taxon>
        <taxon>Roseobacteraceae</taxon>
        <taxon>Roseovarius</taxon>
    </lineage>
</organism>
<dbReference type="OrthoDB" id="9788272at2"/>
<dbReference type="GO" id="GO:0016779">
    <property type="term" value="F:nucleotidyltransferase activity"/>
    <property type="evidence" value="ECO:0007669"/>
    <property type="project" value="UniProtKB-KW"/>
</dbReference>
<feature type="domain" description="MobA-like NTP transferase" evidence="4">
    <location>
        <begin position="10"/>
        <end position="132"/>
    </location>
</feature>
<keyword evidence="3" id="KW-0460">Magnesium</keyword>
<keyword evidence="1 5" id="KW-0808">Transferase</keyword>
<evidence type="ECO:0000313" key="5">
    <source>
        <dbReference type="EMBL" id="SIR87668.1"/>
    </source>
</evidence>
<dbReference type="InterPro" id="IPR050065">
    <property type="entry name" value="GlmU-like"/>
</dbReference>
<dbReference type="Pfam" id="PF12804">
    <property type="entry name" value="NTP_transf_3"/>
    <property type="match status" value="1"/>
</dbReference>
<dbReference type="Proteomes" id="UP000186019">
    <property type="component" value="Unassembled WGS sequence"/>
</dbReference>
<keyword evidence="6" id="KW-1185">Reference proteome</keyword>
<dbReference type="InterPro" id="IPR025877">
    <property type="entry name" value="MobA-like_NTP_Trfase"/>
</dbReference>
<dbReference type="STRING" id="573024.SAMN05216208_1874"/>
<dbReference type="PANTHER" id="PTHR43584:SF8">
    <property type="entry name" value="N-ACETYLMURAMATE ALPHA-1-PHOSPHATE URIDYLYLTRANSFERASE"/>
    <property type="match status" value="1"/>
</dbReference>
<reference evidence="5 6" key="1">
    <citation type="submission" date="2017-01" db="EMBL/GenBank/DDBJ databases">
        <authorList>
            <person name="Mah S.A."/>
            <person name="Swanson W.J."/>
            <person name="Moy G.W."/>
            <person name="Vacquier V.D."/>
        </authorList>
    </citation>
    <scope>NUCLEOTIDE SEQUENCE [LARGE SCALE GENOMIC DNA]</scope>
    <source>
        <strain evidence="5 6">DSM 29590</strain>
    </source>
</reference>
<evidence type="ECO:0000256" key="2">
    <source>
        <dbReference type="ARBA" id="ARBA00022695"/>
    </source>
</evidence>
<keyword evidence="2 5" id="KW-0548">Nucleotidyltransferase</keyword>
<protein>
    <submittedName>
        <fullName evidence="5">MurNAc alpha-1-phosphate uridylyltransferase</fullName>
    </submittedName>
</protein>
<evidence type="ECO:0000256" key="1">
    <source>
        <dbReference type="ARBA" id="ARBA00022679"/>
    </source>
</evidence>
<dbReference type="InterPro" id="IPR029044">
    <property type="entry name" value="Nucleotide-diphossugar_trans"/>
</dbReference>
<dbReference type="SUPFAM" id="SSF53448">
    <property type="entry name" value="Nucleotide-diphospho-sugar transferases"/>
    <property type="match status" value="1"/>
</dbReference>
<dbReference type="CDD" id="cd06422">
    <property type="entry name" value="NTP_transferase_like_1"/>
    <property type="match status" value="1"/>
</dbReference>
<evidence type="ECO:0000313" key="6">
    <source>
        <dbReference type="Proteomes" id="UP000186019"/>
    </source>
</evidence>
<accession>A0A1N7EI48</accession>
<dbReference type="AlphaFoldDB" id="A0A1N7EI48"/>
<dbReference type="PANTHER" id="PTHR43584">
    <property type="entry name" value="NUCLEOTIDYL TRANSFERASE"/>
    <property type="match status" value="1"/>
</dbReference>
<evidence type="ECO:0000256" key="3">
    <source>
        <dbReference type="ARBA" id="ARBA00022842"/>
    </source>
</evidence>